<keyword evidence="1" id="KW-0472">Membrane</keyword>
<evidence type="ECO:0000256" key="1">
    <source>
        <dbReference type="SAM" id="Phobius"/>
    </source>
</evidence>
<dbReference type="EMBL" id="VIEB01000633">
    <property type="protein sequence ID" value="TQD84522.1"/>
    <property type="molecule type" value="Genomic_DNA"/>
</dbReference>
<accession>A0A540LE13</accession>
<reference evidence="2 3" key="1">
    <citation type="journal article" date="2019" name="G3 (Bethesda)">
        <title>Sequencing of a Wild Apple (Malus baccata) Genome Unravels the Differences Between Cultivated and Wild Apple Species Regarding Disease Resistance and Cold Tolerance.</title>
        <authorList>
            <person name="Chen X."/>
        </authorList>
    </citation>
    <scope>NUCLEOTIDE SEQUENCE [LARGE SCALE GENOMIC DNA]</scope>
    <source>
        <strain evidence="3">cv. Shandingzi</strain>
        <tissue evidence="2">Leaves</tissue>
    </source>
</reference>
<keyword evidence="3" id="KW-1185">Reference proteome</keyword>
<name>A0A540LE13_MALBA</name>
<protein>
    <submittedName>
        <fullName evidence="2">Uncharacterized protein</fullName>
    </submittedName>
</protein>
<comment type="caution">
    <text evidence="2">The sequence shown here is derived from an EMBL/GenBank/DDBJ whole genome shotgun (WGS) entry which is preliminary data.</text>
</comment>
<keyword evidence="1" id="KW-1133">Transmembrane helix</keyword>
<dbReference type="AlphaFoldDB" id="A0A540LE13"/>
<keyword evidence="1" id="KW-0812">Transmembrane</keyword>
<organism evidence="2 3">
    <name type="scientific">Malus baccata</name>
    <name type="common">Siberian crab apple</name>
    <name type="synonym">Pyrus baccata</name>
    <dbReference type="NCBI Taxonomy" id="106549"/>
    <lineage>
        <taxon>Eukaryota</taxon>
        <taxon>Viridiplantae</taxon>
        <taxon>Streptophyta</taxon>
        <taxon>Embryophyta</taxon>
        <taxon>Tracheophyta</taxon>
        <taxon>Spermatophyta</taxon>
        <taxon>Magnoliopsida</taxon>
        <taxon>eudicotyledons</taxon>
        <taxon>Gunneridae</taxon>
        <taxon>Pentapetalae</taxon>
        <taxon>rosids</taxon>
        <taxon>fabids</taxon>
        <taxon>Rosales</taxon>
        <taxon>Rosaceae</taxon>
        <taxon>Amygdaloideae</taxon>
        <taxon>Maleae</taxon>
        <taxon>Malus</taxon>
    </lineage>
</organism>
<feature type="transmembrane region" description="Helical" evidence="1">
    <location>
        <begin position="104"/>
        <end position="124"/>
    </location>
</feature>
<dbReference type="STRING" id="106549.A0A540LE13"/>
<gene>
    <name evidence="2" type="ORF">C1H46_029910</name>
</gene>
<dbReference type="Proteomes" id="UP000315295">
    <property type="component" value="Unassembled WGS sequence"/>
</dbReference>
<sequence>MQDGASLVQAMVSEKAKVFHQQFFRVIADVLYQWMYAANGWGITKTRYSSDLKMAGGPENRERGPSSRAPIYDYRAIYRDRRLRVIVSNVLKSARKNPILMLRLYWTSFVMFATAFALACHRALLSFAEDHLGPISFAPKQYAIQ</sequence>
<evidence type="ECO:0000313" key="3">
    <source>
        <dbReference type="Proteomes" id="UP000315295"/>
    </source>
</evidence>
<evidence type="ECO:0000313" key="2">
    <source>
        <dbReference type="EMBL" id="TQD84522.1"/>
    </source>
</evidence>
<proteinExistence type="predicted"/>